<feature type="domain" description="HTH luxR-type" evidence="2">
    <location>
        <begin position="11"/>
        <end position="76"/>
    </location>
</feature>
<evidence type="ECO:0000313" key="4">
    <source>
        <dbReference type="Proteomes" id="UP000030907"/>
    </source>
</evidence>
<evidence type="ECO:0000259" key="2">
    <source>
        <dbReference type="PROSITE" id="PS50043"/>
    </source>
</evidence>
<evidence type="ECO:0000313" key="3">
    <source>
        <dbReference type="EMBL" id="AJA11512.1"/>
    </source>
</evidence>
<dbReference type="AlphaFoldDB" id="A0A0A7PTU1"/>
<evidence type="ECO:0000256" key="1">
    <source>
        <dbReference type="SAM" id="Phobius"/>
    </source>
</evidence>
<dbReference type="OrthoDB" id="7501479at2"/>
<dbReference type="PROSITE" id="PS50043">
    <property type="entry name" value="HTH_LUXR_2"/>
    <property type="match status" value="1"/>
</dbReference>
<dbReference type="KEGG" id="sphk:SKP52_23350"/>
<keyword evidence="1" id="KW-0812">Transmembrane</keyword>
<dbReference type="STRING" id="1515612.SKP52_23350"/>
<keyword evidence="1" id="KW-1133">Transmembrane helix</keyword>
<feature type="transmembrane region" description="Helical" evidence="1">
    <location>
        <begin position="142"/>
        <end position="162"/>
    </location>
</feature>
<dbReference type="Gene3D" id="1.10.10.10">
    <property type="entry name" value="Winged helix-like DNA-binding domain superfamily/Winged helix DNA-binding domain"/>
    <property type="match status" value="1"/>
</dbReference>
<dbReference type="EMBL" id="CP009122">
    <property type="protein sequence ID" value="AJA11512.1"/>
    <property type="molecule type" value="Genomic_DNA"/>
</dbReference>
<name>A0A0A7PTU1_9SPHN</name>
<protein>
    <submittedName>
        <fullName evidence="3">LuxR family transcriptional regulator</fullName>
    </submittedName>
</protein>
<sequence>MSDSGSQHSDEFLRWTRLTEKQRACLDLLLERKTSKQIARDLDISKQAVDLRLTTARDTLGAANRDETAIIYARLRQTYDRIPCDPVILPPAPELVPSDFPDGDPASLLHLNDNLASRAGPRSEGSPFRDLLRPNYRPQARVVIVVSLLIAILLMVIAGLSIGHSLTRLAAA</sequence>
<dbReference type="Pfam" id="PF00196">
    <property type="entry name" value="GerE"/>
    <property type="match status" value="1"/>
</dbReference>
<keyword evidence="1" id="KW-0472">Membrane</keyword>
<accession>A0A0A7PTU1</accession>
<dbReference type="SMART" id="SM00421">
    <property type="entry name" value="HTH_LUXR"/>
    <property type="match status" value="1"/>
</dbReference>
<proteinExistence type="predicted"/>
<reference evidence="3 4" key="1">
    <citation type="journal article" date="2015" name="Int. J. Syst. Evol. Microbiol.">
        <title>Description of Sphingopyxis fribergensis sp. nov. - a soil bacterium with the ability to degrade styrene and phenylacetic acid.</title>
        <authorList>
            <person name="Oelschlagel M."/>
            <person name="Ruckert C."/>
            <person name="Kalinowski J."/>
            <person name="Schmidt G."/>
            <person name="Schlomann M."/>
            <person name="Tischler D."/>
        </authorList>
    </citation>
    <scope>NUCLEOTIDE SEQUENCE [LARGE SCALE GENOMIC DNA]</scope>
    <source>
        <strain evidence="3 4">Kp5.2</strain>
    </source>
</reference>
<gene>
    <name evidence="3" type="ORF">SKP52_23350</name>
</gene>
<dbReference type="GO" id="GO:0006355">
    <property type="term" value="P:regulation of DNA-templated transcription"/>
    <property type="evidence" value="ECO:0007669"/>
    <property type="project" value="InterPro"/>
</dbReference>
<dbReference type="HOGENOM" id="CLU_1420634_0_0_5"/>
<dbReference type="Proteomes" id="UP000030907">
    <property type="component" value="Chromosome"/>
</dbReference>
<dbReference type="InterPro" id="IPR000792">
    <property type="entry name" value="Tscrpt_reg_LuxR_C"/>
</dbReference>
<keyword evidence="4" id="KW-1185">Reference proteome</keyword>
<dbReference type="InterPro" id="IPR016032">
    <property type="entry name" value="Sig_transdc_resp-reg_C-effctor"/>
</dbReference>
<dbReference type="SUPFAM" id="SSF46894">
    <property type="entry name" value="C-terminal effector domain of the bipartite response regulators"/>
    <property type="match status" value="1"/>
</dbReference>
<organism evidence="3 4">
    <name type="scientific">Sphingopyxis fribergensis</name>
    <dbReference type="NCBI Taxonomy" id="1515612"/>
    <lineage>
        <taxon>Bacteria</taxon>
        <taxon>Pseudomonadati</taxon>
        <taxon>Pseudomonadota</taxon>
        <taxon>Alphaproteobacteria</taxon>
        <taxon>Sphingomonadales</taxon>
        <taxon>Sphingomonadaceae</taxon>
        <taxon>Sphingopyxis</taxon>
    </lineage>
</organism>
<dbReference type="RefSeq" id="WP_052181968.1">
    <property type="nucleotide sequence ID" value="NZ_CP009122.1"/>
</dbReference>
<dbReference type="InterPro" id="IPR036388">
    <property type="entry name" value="WH-like_DNA-bd_sf"/>
</dbReference>
<dbReference type="GO" id="GO:0003677">
    <property type="term" value="F:DNA binding"/>
    <property type="evidence" value="ECO:0007669"/>
    <property type="project" value="InterPro"/>
</dbReference>